<evidence type="ECO:0000313" key="3">
    <source>
        <dbReference type="Proteomes" id="UP000095614"/>
    </source>
</evidence>
<gene>
    <name evidence="2" type="ORF">ERS852462_01447</name>
</gene>
<keyword evidence="1" id="KW-0472">Membrane</keyword>
<proteinExistence type="predicted"/>
<evidence type="ECO:0000313" key="2">
    <source>
        <dbReference type="EMBL" id="CUO75904.1"/>
    </source>
</evidence>
<feature type="transmembrane region" description="Helical" evidence="1">
    <location>
        <begin position="28"/>
        <end position="51"/>
    </location>
</feature>
<reference evidence="2 3" key="1">
    <citation type="submission" date="2015-09" db="EMBL/GenBank/DDBJ databases">
        <authorList>
            <consortium name="Pathogen Informatics"/>
        </authorList>
    </citation>
    <scope>NUCLEOTIDE SEQUENCE [LARGE SCALE GENOMIC DNA]</scope>
    <source>
        <strain evidence="2 3">2789STDY5834847</strain>
    </source>
</reference>
<accession>A0A174HLW5</accession>
<protein>
    <submittedName>
        <fullName evidence="2">Uncharacterized protein</fullName>
    </submittedName>
</protein>
<keyword evidence="1" id="KW-1133">Transmembrane helix</keyword>
<dbReference type="Proteomes" id="UP000095614">
    <property type="component" value="Unassembled WGS sequence"/>
</dbReference>
<name>A0A174HLW5_BACUN</name>
<dbReference type="RefSeq" id="WP_007850517.1">
    <property type="nucleotide sequence ID" value="NZ_CZAF01000004.1"/>
</dbReference>
<keyword evidence="1" id="KW-0812">Transmembrane</keyword>
<dbReference type="EMBL" id="CZAF01000004">
    <property type="protein sequence ID" value="CUO75904.1"/>
    <property type="molecule type" value="Genomic_DNA"/>
</dbReference>
<sequence length="57" mass="6226">MKRVMMEIGLLFVGLSMAALHTLVCYKLFGLVATLVIIGVQVVIAIGIVWIKIRAPD</sequence>
<dbReference type="AlphaFoldDB" id="A0A174HLW5"/>
<evidence type="ECO:0000256" key="1">
    <source>
        <dbReference type="SAM" id="Phobius"/>
    </source>
</evidence>
<organism evidence="2 3">
    <name type="scientific">Bacteroides uniformis</name>
    <dbReference type="NCBI Taxonomy" id="820"/>
    <lineage>
        <taxon>Bacteria</taxon>
        <taxon>Pseudomonadati</taxon>
        <taxon>Bacteroidota</taxon>
        <taxon>Bacteroidia</taxon>
        <taxon>Bacteroidales</taxon>
        <taxon>Bacteroidaceae</taxon>
        <taxon>Bacteroides</taxon>
    </lineage>
</organism>